<feature type="compositionally biased region" description="Basic and acidic residues" evidence="4">
    <location>
        <begin position="49"/>
        <end position="65"/>
    </location>
</feature>
<dbReference type="InterPro" id="IPR000313">
    <property type="entry name" value="PWWP_dom"/>
</dbReference>
<accession>A0A9J7N1T0</accession>
<dbReference type="Proteomes" id="UP000001554">
    <property type="component" value="Chromosome 10"/>
</dbReference>
<name>A0A9J7N1T0_BRAFL</name>
<feature type="compositionally biased region" description="Basic residues" evidence="4">
    <location>
        <begin position="298"/>
        <end position="312"/>
    </location>
</feature>
<evidence type="ECO:0000256" key="3">
    <source>
        <dbReference type="ARBA" id="ARBA00022833"/>
    </source>
</evidence>
<evidence type="ECO:0000259" key="5">
    <source>
        <dbReference type="PROSITE" id="PS50812"/>
    </source>
</evidence>
<feature type="domain" description="PWWP" evidence="5">
    <location>
        <begin position="139"/>
        <end position="203"/>
    </location>
</feature>
<dbReference type="OrthoDB" id="757982at2759"/>
<dbReference type="GO" id="GO:0003677">
    <property type="term" value="F:DNA binding"/>
    <property type="evidence" value="ECO:0007669"/>
    <property type="project" value="InterPro"/>
</dbReference>
<dbReference type="Pfam" id="PF07496">
    <property type="entry name" value="zf-CW"/>
    <property type="match status" value="1"/>
</dbReference>
<sequence length="612" mass="68908">MPQIKEWTEEIFAQLRSQSITLRSKGPVYCEDSRRQKAGTEENADEESDSSHEQENQSDDSLKEETRIQLEDEAWIQCDKCSKWRRVTKQVAAEYADKDWLCSLNTDSKHNNCTDLEETHDERKARKYGLRYVLSEIAVGSLVWARLDGFARWPAVLSPDPESGEHTEVDEDGDVTWYHVEFLGPKHSHSWCTYNRVEVYSKTDATTNIAQVAKSRTKKKGRRYPRVIAPKTSSALQQKNLNTAIKEADHLMSLTNKQRLQKCQFLWSPRTRGDSDEDSSKGYRVKSSPVVDSNCCKKISKDKRNTGKKGTIKRSGSTTNRQTEDADRSSNKHKNMQASGTGVQCSASSALPPDLGSCTEKDFSMMVSAFMTSHGKHVSSPPVWNGSKVSLYQLFTAVMEKGGYSQLSKRGKAGGWAGIYRLLTKCSMSSHGGQAAKKYYERNLLPYEMFLNGCSVEEIQQVMKKPPCYSNNTFSPTTEQHLMGDDHPEDTLDEEMLKMEDMENILISLDESIETGMYDAKSDKGNMTQTGSAPLLKFYSNMYEDEASGDYELGSSNLMEVDADMSFLPTVEVGVPAAEVERHEACMMEELEAMQVDLDELNTSLGQELLQL</sequence>
<dbReference type="PANTHER" id="PTHR15999:SF6">
    <property type="entry name" value="ZINC FINGER CW-TYPE PWWP DOMAIN PROTEIN 2"/>
    <property type="match status" value="1"/>
</dbReference>
<dbReference type="KEGG" id="bfo:118424032"/>
<dbReference type="SUPFAM" id="SSF63748">
    <property type="entry name" value="Tudor/PWWP/MBT"/>
    <property type="match status" value="1"/>
</dbReference>
<feature type="region of interest" description="Disordered" evidence="4">
    <location>
        <begin position="269"/>
        <end position="350"/>
    </location>
</feature>
<keyword evidence="2" id="KW-0863">Zinc-finger</keyword>
<dbReference type="PANTHER" id="PTHR15999">
    <property type="entry name" value="ZINC FINGER CW-TYPE PWWP DOMAIN PROTEIN 1"/>
    <property type="match status" value="1"/>
</dbReference>
<evidence type="ECO:0000259" key="7">
    <source>
        <dbReference type="PROSITE" id="PS51050"/>
    </source>
</evidence>
<feature type="compositionally biased region" description="Polar residues" evidence="4">
    <location>
        <begin position="336"/>
        <end position="349"/>
    </location>
</feature>
<dbReference type="SUPFAM" id="SSF46774">
    <property type="entry name" value="ARID-like"/>
    <property type="match status" value="1"/>
</dbReference>
<evidence type="ECO:0000256" key="4">
    <source>
        <dbReference type="SAM" id="MobiDB-lite"/>
    </source>
</evidence>
<reference evidence="9" key="2">
    <citation type="submission" date="2025-08" db="UniProtKB">
        <authorList>
            <consortium name="RefSeq"/>
        </authorList>
    </citation>
    <scope>IDENTIFICATION</scope>
    <source>
        <strain evidence="9">S238N-H82</strain>
        <tissue evidence="9">Testes</tissue>
    </source>
</reference>
<evidence type="ECO:0000313" key="8">
    <source>
        <dbReference type="Proteomes" id="UP000001554"/>
    </source>
</evidence>
<dbReference type="CDD" id="cd16100">
    <property type="entry name" value="ARID"/>
    <property type="match status" value="1"/>
</dbReference>
<dbReference type="SMART" id="SM00501">
    <property type="entry name" value="BRIGHT"/>
    <property type="match status" value="1"/>
</dbReference>
<dbReference type="PROSITE" id="PS50812">
    <property type="entry name" value="PWWP"/>
    <property type="match status" value="1"/>
</dbReference>
<dbReference type="AlphaFoldDB" id="A0A9J7N1T0"/>
<dbReference type="GeneID" id="118424032"/>
<dbReference type="Gene3D" id="3.30.40.100">
    <property type="match status" value="1"/>
</dbReference>
<keyword evidence="1" id="KW-0479">Metal-binding</keyword>
<dbReference type="RefSeq" id="XP_035688356.1">
    <property type="nucleotide sequence ID" value="XM_035832463.1"/>
</dbReference>
<evidence type="ECO:0000259" key="6">
    <source>
        <dbReference type="PROSITE" id="PS51011"/>
    </source>
</evidence>
<protein>
    <submittedName>
        <fullName evidence="9">Uncharacterized protein LOC118424032</fullName>
    </submittedName>
</protein>
<feature type="domain" description="CW-type" evidence="7">
    <location>
        <begin position="69"/>
        <end position="121"/>
    </location>
</feature>
<feature type="compositionally biased region" description="Basic and acidic residues" evidence="4">
    <location>
        <begin position="271"/>
        <end position="281"/>
    </location>
</feature>
<dbReference type="PROSITE" id="PS51050">
    <property type="entry name" value="ZF_CW"/>
    <property type="match status" value="1"/>
</dbReference>
<dbReference type="GO" id="GO:0008270">
    <property type="term" value="F:zinc ion binding"/>
    <property type="evidence" value="ECO:0007669"/>
    <property type="project" value="UniProtKB-KW"/>
</dbReference>
<dbReference type="InterPro" id="IPR011124">
    <property type="entry name" value="Znf_CW"/>
</dbReference>
<keyword evidence="8" id="KW-1185">Reference proteome</keyword>
<organism evidence="8 9">
    <name type="scientific">Branchiostoma floridae</name>
    <name type="common">Florida lancelet</name>
    <name type="synonym">Amphioxus</name>
    <dbReference type="NCBI Taxonomy" id="7739"/>
    <lineage>
        <taxon>Eukaryota</taxon>
        <taxon>Metazoa</taxon>
        <taxon>Chordata</taxon>
        <taxon>Cephalochordata</taxon>
        <taxon>Leptocardii</taxon>
        <taxon>Amphioxiformes</taxon>
        <taxon>Branchiostomatidae</taxon>
        <taxon>Branchiostoma</taxon>
    </lineage>
</organism>
<dbReference type="SMART" id="SM01014">
    <property type="entry name" value="ARID"/>
    <property type="match status" value="1"/>
</dbReference>
<evidence type="ECO:0000256" key="2">
    <source>
        <dbReference type="ARBA" id="ARBA00022771"/>
    </source>
</evidence>
<dbReference type="Pfam" id="PF00855">
    <property type="entry name" value="PWWP"/>
    <property type="match status" value="1"/>
</dbReference>
<dbReference type="InterPro" id="IPR042778">
    <property type="entry name" value="ZCWPW1/ZCWPW2"/>
</dbReference>
<reference evidence="8" key="1">
    <citation type="journal article" date="2020" name="Nat. Ecol. Evol.">
        <title>Deeply conserved synteny resolves early events in vertebrate evolution.</title>
        <authorList>
            <person name="Simakov O."/>
            <person name="Marletaz F."/>
            <person name="Yue J.X."/>
            <person name="O'Connell B."/>
            <person name="Jenkins J."/>
            <person name="Brandt A."/>
            <person name="Calef R."/>
            <person name="Tung C.H."/>
            <person name="Huang T.K."/>
            <person name="Schmutz J."/>
            <person name="Satoh N."/>
            <person name="Yu J.K."/>
            <person name="Putnam N.H."/>
            <person name="Green R.E."/>
            <person name="Rokhsar D.S."/>
        </authorList>
    </citation>
    <scope>NUCLEOTIDE SEQUENCE [LARGE SCALE GENOMIC DNA]</scope>
    <source>
        <strain evidence="8">S238N-H82</strain>
    </source>
</reference>
<keyword evidence="3" id="KW-0862">Zinc</keyword>
<dbReference type="GO" id="GO:0005634">
    <property type="term" value="C:nucleus"/>
    <property type="evidence" value="ECO:0000318"/>
    <property type="project" value="GO_Central"/>
</dbReference>
<proteinExistence type="predicted"/>
<dbReference type="Gene3D" id="1.10.150.60">
    <property type="entry name" value="ARID DNA-binding domain"/>
    <property type="match status" value="1"/>
</dbReference>
<dbReference type="InterPro" id="IPR001606">
    <property type="entry name" value="ARID_dom"/>
</dbReference>
<dbReference type="Pfam" id="PF01388">
    <property type="entry name" value="ARID"/>
    <property type="match status" value="1"/>
</dbReference>
<dbReference type="CDD" id="cd20146">
    <property type="entry name" value="PWWP_ZCWPW2"/>
    <property type="match status" value="1"/>
</dbReference>
<feature type="domain" description="ARID" evidence="6">
    <location>
        <begin position="357"/>
        <end position="452"/>
    </location>
</feature>
<feature type="region of interest" description="Disordered" evidence="4">
    <location>
        <begin position="31"/>
        <end position="65"/>
    </location>
</feature>
<dbReference type="PROSITE" id="PS51011">
    <property type="entry name" value="ARID"/>
    <property type="match status" value="1"/>
</dbReference>
<feature type="compositionally biased region" description="Basic and acidic residues" evidence="4">
    <location>
        <begin position="31"/>
        <end position="40"/>
    </location>
</feature>
<gene>
    <name evidence="9" type="primary">LOC118424032</name>
</gene>
<dbReference type="InterPro" id="IPR036431">
    <property type="entry name" value="ARID_dom_sf"/>
</dbReference>
<evidence type="ECO:0000313" key="9">
    <source>
        <dbReference type="RefSeq" id="XP_035688356.1"/>
    </source>
</evidence>
<dbReference type="Gene3D" id="2.30.30.140">
    <property type="match status" value="1"/>
</dbReference>
<evidence type="ECO:0000256" key="1">
    <source>
        <dbReference type="ARBA" id="ARBA00022723"/>
    </source>
</evidence>